<evidence type="ECO:0000256" key="1">
    <source>
        <dbReference type="ARBA" id="ARBA00006484"/>
    </source>
</evidence>
<dbReference type="PANTHER" id="PTHR24322:SF736">
    <property type="entry name" value="RETINOL DEHYDROGENASE 10"/>
    <property type="match status" value="1"/>
</dbReference>
<keyword evidence="2" id="KW-0560">Oxidoreductase</keyword>
<dbReference type="InterPro" id="IPR036291">
    <property type="entry name" value="NAD(P)-bd_dom_sf"/>
</dbReference>
<evidence type="ECO:0000256" key="3">
    <source>
        <dbReference type="RuleBase" id="RU000363"/>
    </source>
</evidence>
<reference key="2">
    <citation type="submission" date="2011-08" db="EMBL/GenBank/DDBJ databases">
        <title>Genome sequence of Naumovozyma castellii.</title>
        <authorList>
            <person name="Gordon J.L."/>
            <person name="Armisen D."/>
            <person name="Proux-Wera E."/>
            <person name="OhEigeartaigh S.S."/>
            <person name="Byrne K.P."/>
            <person name="Wolfe K.H."/>
        </authorList>
    </citation>
    <scope>NUCLEOTIDE SEQUENCE</scope>
    <source>
        <strain>Type strain:CBS 4309</strain>
    </source>
</reference>
<dbReference type="KEGG" id="ncs:NCAS_0B06050"/>
<gene>
    <name evidence="4" type="primary">NCAS0B06050</name>
    <name evidence="4" type="ordered locus">NCAS_0B06050</name>
</gene>
<dbReference type="HOGENOM" id="CLU_010194_5_1_1"/>
<dbReference type="STRING" id="1064592.G0V9S2"/>
<dbReference type="Proteomes" id="UP000001640">
    <property type="component" value="Chromosome 2"/>
</dbReference>
<evidence type="ECO:0000256" key="2">
    <source>
        <dbReference type="ARBA" id="ARBA00023002"/>
    </source>
</evidence>
<keyword evidence="5" id="KW-1185">Reference proteome</keyword>
<name>G0V9S2_NAUCA</name>
<dbReference type="PRINTS" id="PR00080">
    <property type="entry name" value="SDRFAMILY"/>
</dbReference>
<organism evidence="4 5">
    <name type="scientific">Naumovozyma castellii</name>
    <name type="common">Yeast</name>
    <name type="synonym">Saccharomyces castellii</name>
    <dbReference type="NCBI Taxonomy" id="27288"/>
    <lineage>
        <taxon>Eukaryota</taxon>
        <taxon>Fungi</taxon>
        <taxon>Dikarya</taxon>
        <taxon>Ascomycota</taxon>
        <taxon>Saccharomycotina</taxon>
        <taxon>Saccharomycetes</taxon>
        <taxon>Saccharomycetales</taxon>
        <taxon>Saccharomycetaceae</taxon>
        <taxon>Naumovozyma</taxon>
    </lineage>
</organism>
<dbReference type="EMBL" id="HE576753">
    <property type="protein sequence ID" value="CCC68689.1"/>
    <property type="molecule type" value="Genomic_DNA"/>
</dbReference>
<dbReference type="GeneID" id="96902246"/>
<evidence type="ECO:0000313" key="4">
    <source>
        <dbReference type="EMBL" id="CCC68689.1"/>
    </source>
</evidence>
<comment type="similarity">
    <text evidence="1 3">Belongs to the short-chain dehydrogenases/reductases (SDR) family.</text>
</comment>
<proteinExistence type="inferred from homology"/>
<dbReference type="PANTHER" id="PTHR24322">
    <property type="entry name" value="PKSB"/>
    <property type="match status" value="1"/>
</dbReference>
<dbReference type="RefSeq" id="XP_003675060.1">
    <property type="nucleotide sequence ID" value="XM_003675012.1"/>
</dbReference>
<dbReference type="PRINTS" id="PR00081">
    <property type="entry name" value="GDHRDH"/>
</dbReference>
<sequence length="286" mass="31902">MLTDKIFSLLVYLESKFSFPFLLKNDLEESILRPGSVALVTGGSSGLGLEIVKQLLSKRCTVIILDIYPPNIQFGADKALTYYKCDVGSQEEIEKTYKRISKDHASIHILINNAGITCLKPITEFSKEEVNKVINVNYLGACKLMHLWLSANNEGFIVNIASVLGLITPARLAAYGASKGGLISFHQSLNLLLKKRTTNKIKMLLVCTGKIRTKMFQSVDSPSTLFAPDIKPDILARRIVKSIERGNCQTIRMPFYANLVLVFLSLQRPYISLLKKISKMDEATKI</sequence>
<accession>G0V9S2</accession>
<dbReference type="OrthoDB" id="10253736at2759"/>
<dbReference type="AlphaFoldDB" id="G0V9S2"/>
<dbReference type="InterPro" id="IPR002347">
    <property type="entry name" value="SDR_fam"/>
</dbReference>
<dbReference type="GO" id="GO:0016616">
    <property type="term" value="F:oxidoreductase activity, acting on the CH-OH group of donors, NAD or NADP as acceptor"/>
    <property type="evidence" value="ECO:0007669"/>
    <property type="project" value="TreeGrafter"/>
</dbReference>
<dbReference type="SUPFAM" id="SSF51735">
    <property type="entry name" value="NAD(P)-binding Rossmann-fold domains"/>
    <property type="match status" value="1"/>
</dbReference>
<reference evidence="4 5" key="1">
    <citation type="journal article" date="2011" name="Proc. Natl. Acad. Sci. U.S.A.">
        <title>Evolutionary erosion of yeast sex chromosomes by mating-type switching accidents.</title>
        <authorList>
            <person name="Gordon J.L."/>
            <person name="Armisen D."/>
            <person name="Proux-Wera E."/>
            <person name="Oheigeartaigh S.S."/>
            <person name="Byrne K.P."/>
            <person name="Wolfe K.H."/>
        </authorList>
    </citation>
    <scope>NUCLEOTIDE SEQUENCE [LARGE SCALE GENOMIC DNA]</scope>
    <source>
        <strain evidence="5">ATCC 76901 / BCRC 22586 / CBS 4309 / NBRC 1992 / NRRL Y-12630</strain>
    </source>
</reference>
<dbReference type="FunCoup" id="G0V9S2">
    <property type="interactions" value="558"/>
</dbReference>
<evidence type="ECO:0000313" key="5">
    <source>
        <dbReference type="Proteomes" id="UP000001640"/>
    </source>
</evidence>
<dbReference type="InParanoid" id="G0V9S2"/>
<dbReference type="OMA" id="NWYAVLP"/>
<dbReference type="Pfam" id="PF00106">
    <property type="entry name" value="adh_short"/>
    <property type="match status" value="1"/>
</dbReference>
<dbReference type="Gene3D" id="3.40.50.720">
    <property type="entry name" value="NAD(P)-binding Rossmann-like Domain"/>
    <property type="match status" value="1"/>
</dbReference>
<protein>
    <submittedName>
        <fullName evidence="4">Uncharacterized protein</fullName>
    </submittedName>
</protein>
<dbReference type="eggNOG" id="KOG1201">
    <property type="taxonomic scope" value="Eukaryota"/>
</dbReference>